<evidence type="ECO:0000256" key="2">
    <source>
        <dbReference type="ARBA" id="ARBA00022723"/>
    </source>
</evidence>
<evidence type="ECO:0000256" key="8">
    <source>
        <dbReference type="ARBA" id="ARBA00023163"/>
    </source>
</evidence>
<dbReference type="Gene3D" id="3.30.160.60">
    <property type="entry name" value="Classic Zinc Finger"/>
    <property type="match status" value="2"/>
</dbReference>
<gene>
    <name evidence="12" type="primary">Znf79</name>
    <name evidence="12" type="ORF">AEGCAU_R03876</name>
</gene>
<keyword evidence="2" id="KW-0479">Metal-binding</keyword>
<dbReference type="AlphaFoldDB" id="A0A850Z5D9"/>
<dbReference type="InterPro" id="IPR013087">
    <property type="entry name" value="Znf_C2H2_type"/>
</dbReference>
<evidence type="ECO:0000256" key="9">
    <source>
        <dbReference type="ARBA" id="ARBA00023242"/>
    </source>
</evidence>
<evidence type="ECO:0000256" key="10">
    <source>
        <dbReference type="PROSITE-ProRule" id="PRU00042"/>
    </source>
</evidence>
<feature type="domain" description="C2H2-type" evidence="11">
    <location>
        <begin position="21"/>
        <end position="48"/>
    </location>
</feature>
<dbReference type="PROSITE" id="PS50157">
    <property type="entry name" value="ZINC_FINGER_C2H2_2"/>
    <property type="match status" value="2"/>
</dbReference>
<protein>
    <submittedName>
        <fullName evidence="12">ZNF79 protein</fullName>
    </submittedName>
</protein>
<sequence>SFSWKSDLNNHHKSHTGQWPYECREYGKSFSHSASLIWHQTIHTREWPYQCLQCGK</sequence>
<keyword evidence="6" id="KW-0805">Transcription regulation</keyword>
<name>A0A850Z5D9_AEGCA</name>
<dbReference type="GO" id="GO:0005634">
    <property type="term" value="C:nucleus"/>
    <property type="evidence" value="ECO:0007669"/>
    <property type="project" value="UniProtKB-SubCell"/>
</dbReference>
<dbReference type="PANTHER" id="PTHR23226:SF416">
    <property type="entry name" value="FI01424P"/>
    <property type="match status" value="1"/>
</dbReference>
<evidence type="ECO:0000256" key="3">
    <source>
        <dbReference type="ARBA" id="ARBA00022737"/>
    </source>
</evidence>
<comment type="caution">
    <text evidence="12">The sequence shown here is derived from an EMBL/GenBank/DDBJ whole genome shotgun (WGS) entry which is preliminary data.</text>
</comment>
<dbReference type="FunFam" id="3.30.160.60:FF:000087">
    <property type="entry name" value="Zinc finger protein 354B"/>
    <property type="match status" value="1"/>
</dbReference>
<dbReference type="GO" id="GO:0000978">
    <property type="term" value="F:RNA polymerase II cis-regulatory region sequence-specific DNA binding"/>
    <property type="evidence" value="ECO:0007669"/>
    <property type="project" value="TreeGrafter"/>
</dbReference>
<dbReference type="SUPFAM" id="SSF57667">
    <property type="entry name" value="beta-beta-alpha zinc fingers"/>
    <property type="match status" value="1"/>
</dbReference>
<feature type="non-terminal residue" evidence="12">
    <location>
        <position position="56"/>
    </location>
</feature>
<evidence type="ECO:0000256" key="1">
    <source>
        <dbReference type="ARBA" id="ARBA00004123"/>
    </source>
</evidence>
<dbReference type="EMBL" id="WEIU01043836">
    <property type="protein sequence ID" value="NWH96439.1"/>
    <property type="molecule type" value="Genomic_DNA"/>
</dbReference>
<keyword evidence="9" id="KW-0539">Nucleus</keyword>
<evidence type="ECO:0000313" key="13">
    <source>
        <dbReference type="Proteomes" id="UP000628412"/>
    </source>
</evidence>
<feature type="non-terminal residue" evidence="12">
    <location>
        <position position="1"/>
    </location>
</feature>
<keyword evidence="7" id="KW-0238">DNA-binding</keyword>
<evidence type="ECO:0000256" key="7">
    <source>
        <dbReference type="ARBA" id="ARBA00023125"/>
    </source>
</evidence>
<dbReference type="PANTHER" id="PTHR23226">
    <property type="entry name" value="ZINC FINGER AND SCAN DOMAIN-CONTAINING"/>
    <property type="match status" value="1"/>
</dbReference>
<keyword evidence="3" id="KW-0677">Repeat</keyword>
<evidence type="ECO:0000256" key="6">
    <source>
        <dbReference type="ARBA" id="ARBA00023015"/>
    </source>
</evidence>
<dbReference type="Proteomes" id="UP000628412">
    <property type="component" value="Unassembled WGS sequence"/>
</dbReference>
<evidence type="ECO:0000313" key="12">
    <source>
        <dbReference type="EMBL" id="NWH96439.1"/>
    </source>
</evidence>
<evidence type="ECO:0000259" key="11">
    <source>
        <dbReference type="PROSITE" id="PS50157"/>
    </source>
</evidence>
<dbReference type="InterPro" id="IPR036236">
    <property type="entry name" value="Znf_C2H2_sf"/>
</dbReference>
<feature type="domain" description="C2H2-type" evidence="11">
    <location>
        <begin position="1"/>
        <end position="20"/>
    </location>
</feature>
<keyword evidence="5" id="KW-0862">Zinc</keyword>
<keyword evidence="8" id="KW-0804">Transcription</keyword>
<dbReference type="GO" id="GO:0008270">
    <property type="term" value="F:zinc ion binding"/>
    <property type="evidence" value="ECO:0007669"/>
    <property type="project" value="UniProtKB-KW"/>
</dbReference>
<dbReference type="GO" id="GO:0000981">
    <property type="term" value="F:DNA-binding transcription factor activity, RNA polymerase II-specific"/>
    <property type="evidence" value="ECO:0007669"/>
    <property type="project" value="TreeGrafter"/>
</dbReference>
<evidence type="ECO:0000256" key="5">
    <source>
        <dbReference type="ARBA" id="ARBA00022833"/>
    </source>
</evidence>
<evidence type="ECO:0000256" key="4">
    <source>
        <dbReference type="ARBA" id="ARBA00022771"/>
    </source>
</evidence>
<accession>A0A850Z5D9</accession>
<comment type="subcellular location">
    <subcellularLocation>
        <location evidence="1">Nucleus</location>
    </subcellularLocation>
</comment>
<reference evidence="12" key="1">
    <citation type="submission" date="2019-10" db="EMBL/GenBank/DDBJ databases">
        <title>Bird 10,000 Genomes (B10K) Project - Family phase.</title>
        <authorList>
            <person name="Zhang G."/>
        </authorList>
    </citation>
    <scope>NUCLEOTIDE SEQUENCE</scope>
    <source>
        <strain evidence="12">B10K-DU-002-10</strain>
        <tissue evidence="12">Muscle</tissue>
    </source>
</reference>
<organism evidence="12 13">
    <name type="scientific">Aegithalos caudatus</name>
    <name type="common">Long-tailed tit</name>
    <name type="synonym">Acredula caudata</name>
    <dbReference type="NCBI Taxonomy" id="73327"/>
    <lineage>
        <taxon>Eukaryota</taxon>
        <taxon>Metazoa</taxon>
        <taxon>Chordata</taxon>
        <taxon>Craniata</taxon>
        <taxon>Vertebrata</taxon>
        <taxon>Euteleostomi</taxon>
        <taxon>Archelosauria</taxon>
        <taxon>Archosauria</taxon>
        <taxon>Dinosauria</taxon>
        <taxon>Saurischia</taxon>
        <taxon>Theropoda</taxon>
        <taxon>Coelurosauria</taxon>
        <taxon>Aves</taxon>
        <taxon>Neognathae</taxon>
        <taxon>Neoaves</taxon>
        <taxon>Telluraves</taxon>
        <taxon>Australaves</taxon>
        <taxon>Passeriformes</taxon>
        <taxon>Sylvioidea</taxon>
        <taxon>Aegithalidae</taxon>
        <taxon>Aegithalos</taxon>
    </lineage>
</organism>
<proteinExistence type="predicted"/>
<keyword evidence="4 10" id="KW-0863">Zinc-finger</keyword>
<keyword evidence="13" id="KW-1185">Reference proteome</keyword>